<comment type="caution">
    <text evidence="4">The sequence shown here is derived from an EMBL/GenBank/DDBJ whole genome shotgun (WGS) entry which is preliminary data.</text>
</comment>
<keyword evidence="5" id="KW-1185">Reference proteome</keyword>
<feature type="compositionally biased region" description="Polar residues" evidence="1">
    <location>
        <begin position="255"/>
        <end position="270"/>
    </location>
</feature>
<feature type="compositionally biased region" description="Basic and acidic residues" evidence="1">
    <location>
        <begin position="271"/>
        <end position="283"/>
    </location>
</feature>
<dbReference type="InterPro" id="IPR006767">
    <property type="entry name" value="Cwf19-like_C_dom-2"/>
</dbReference>
<dbReference type="PANTHER" id="PTHR12072:SF4">
    <property type="entry name" value="CWF19-LIKE PROTEIN 1"/>
    <property type="match status" value="1"/>
</dbReference>
<evidence type="ECO:0008006" key="6">
    <source>
        <dbReference type="Google" id="ProtNLM"/>
    </source>
</evidence>
<proteinExistence type="predicted"/>
<evidence type="ECO:0000256" key="1">
    <source>
        <dbReference type="SAM" id="MobiDB-lite"/>
    </source>
</evidence>
<dbReference type="Proteomes" id="UP000750711">
    <property type="component" value="Unassembled WGS sequence"/>
</dbReference>
<reference evidence="4" key="1">
    <citation type="submission" date="2021-03" db="EMBL/GenBank/DDBJ databases">
        <title>Comparative genomics and phylogenomic investigation of the class Geoglossomycetes provide insights into ecological specialization and systematics.</title>
        <authorList>
            <person name="Melie T."/>
            <person name="Pirro S."/>
            <person name="Miller A.N."/>
            <person name="Quandt A."/>
        </authorList>
    </citation>
    <scope>NUCLEOTIDE SEQUENCE</scope>
    <source>
        <strain evidence="4">CAQ_001_2017</strain>
    </source>
</reference>
<evidence type="ECO:0000313" key="4">
    <source>
        <dbReference type="EMBL" id="KAH0565481.1"/>
    </source>
</evidence>
<dbReference type="InterPro" id="IPR040194">
    <property type="entry name" value="Cwf19-like"/>
</dbReference>
<evidence type="ECO:0000259" key="3">
    <source>
        <dbReference type="Pfam" id="PF04677"/>
    </source>
</evidence>
<feature type="domain" description="Cwf19-like protein C-terminal" evidence="2">
    <location>
        <begin position="479"/>
        <end position="539"/>
    </location>
</feature>
<dbReference type="AlphaFoldDB" id="A0A9P8LHG1"/>
<organism evidence="4 5">
    <name type="scientific">Trichoglossum hirsutum</name>
    <dbReference type="NCBI Taxonomy" id="265104"/>
    <lineage>
        <taxon>Eukaryota</taxon>
        <taxon>Fungi</taxon>
        <taxon>Dikarya</taxon>
        <taxon>Ascomycota</taxon>
        <taxon>Pezizomycotina</taxon>
        <taxon>Geoglossomycetes</taxon>
        <taxon>Geoglossales</taxon>
        <taxon>Geoglossaceae</taxon>
        <taxon>Trichoglossum</taxon>
    </lineage>
</organism>
<name>A0A9P8LHG1_9PEZI</name>
<feature type="compositionally biased region" description="Basic residues" evidence="1">
    <location>
        <begin position="292"/>
        <end position="301"/>
    </location>
</feature>
<evidence type="ECO:0000259" key="2">
    <source>
        <dbReference type="Pfam" id="PF04676"/>
    </source>
</evidence>
<feature type="domain" description="Cwf19-like C-terminal" evidence="3">
    <location>
        <begin position="305"/>
        <end position="432"/>
    </location>
</feature>
<dbReference type="EMBL" id="JAGHQM010000090">
    <property type="protein sequence ID" value="KAH0565481.1"/>
    <property type="molecule type" value="Genomic_DNA"/>
</dbReference>
<gene>
    <name evidence="4" type="ORF">GP486_001122</name>
</gene>
<dbReference type="GO" id="GO:0000398">
    <property type="term" value="P:mRNA splicing, via spliceosome"/>
    <property type="evidence" value="ECO:0007669"/>
    <property type="project" value="TreeGrafter"/>
</dbReference>
<dbReference type="PANTHER" id="PTHR12072">
    <property type="entry name" value="CWF19, CELL CYCLE CONTROL PROTEIN"/>
    <property type="match status" value="1"/>
</dbReference>
<feature type="region of interest" description="Disordered" evidence="1">
    <location>
        <begin position="250"/>
        <end position="305"/>
    </location>
</feature>
<dbReference type="Pfam" id="PF04677">
    <property type="entry name" value="CwfJ_C_1"/>
    <property type="match status" value="1"/>
</dbReference>
<dbReference type="CDD" id="cd07380">
    <property type="entry name" value="MPP_CWF19_N"/>
    <property type="match status" value="1"/>
</dbReference>
<sequence>MTSKVIVVGSINGRFADVFSKLAALQAKNLFTLAIILGDLFAAPDSEDDEAITNLLNGTIRVPLHTYFSIGQHPLPQRIIEKIEKDAGEVCESLYFLGKRTTLTTSEGIKIVALGGRLDGDVTVGLSKDSYLPFYTNGDAKTLRGANNADLLLTYEWPESIQRGSGVTLPDSPMPPQRSEIASLCSILKPRYHFSSSSHAFYEREPFFHEPTEKDPSARRVTRFLSLADFGNDKKAKWLYAFSINPADPPPSTIPAGTTASPLSAPVSQSDQKRSHSESEHQPFSRFSKPGHNSHQRKRARPPPAPSECFFCLSSPNVQTHLITSIATDAYLTTARGPLPTASTFQPLSFPAHILIIPLTHSPTLASIEELEARKNTLKEMHRYRRSLQSMLQAKSAGGEQLLGAVTWEVSRGDGVHTHWQFLPVPAEMAQKGLVEAAFRVEAENRKYPKLEERQDGKVGEDFFRAWIWKGSKDEQADEKCLLLPVTSSFRFDLQFGRQVMAKLLGLDDRMDWRDCAQTQEEEVKDAEAFKQAFKLFDFSLEE</sequence>
<protein>
    <recommendedName>
        <fullName evidence="6">CwfJ domain protein</fullName>
    </recommendedName>
</protein>
<evidence type="ECO:0000313" key="5">
    <source>
        <dbReference type="Proteomes" id="UP000750711"/>
    </source>
</evidence>
<dbReference type="Pfam" id="PF04676">
    <property type="entry name" value="CwfJ_C_2"/>
    <property type="match status" value="1"/>
</dbReference>
<dbReference type="GO" id="GO:0071014">
    <property type="term" value="C:post-mRNA release spliceosomal complex"/>
    <property type="evidence" value="ECO:0007669"/>
    <property type="project" value="TreeGrafter"/>
</dbReference>
<dbReference type="GO" id="GO:0061632">
    <property type="term" value="F:RNA lariat debranching enzyme activator activity"/>
    <property type="evidence" value="ECO:0007669"/>
    <property type="project" value="TreeGrafter"/>
</dbReference>
<dbReference type="InterPro" id="IPR006768">
    <property type="entry name" value="Cwf19-like_C_dom-1"/>
</dbReference>
<accession>A0A9P8LHG1</accession>